<organism evidence="1 2">
    <name type="scientific">Halobacterium jilantaiense</name>
    <dbReference type="NCBI Taxonomy" id="355548"/>
    <lineage>
        <taxon>Archaea</taxon>
        <taxon>Methanobacteriati</taxon>
        <taxon>Methanobacteriota</taxon>
        <taxon>Stenosarchaea group</taxon>
        <taxon>Halobacteria</taxon>
        <taxon>Halobacteriales</taxon>
        <taxon>Halobacteriaceae</taxon>
        <taxon>Halobacterium</taxon>
    </lineage>
</organism>
<name>A0A1I0QTS7_9EURY</name>
<evidence type="ECO:0000313" key="1">
    <source>
        <dbReference type="EMBL" id="SEW30837.1"/>
    </source>
</evidence>
<dbReference type="InterPro" id="IPR012340">
    <property type="entry name" value="NA-bd_OB-fold"/>
</dbReference>
<dbReference type="Pfam" id="PF04919">
    <property type="entry name" value="DUF655"/>
    <property type="match status" value="1"/>
</dbReference>
<dbReference type="Gene3D" id="2.40.50.140">
    <property type="entry name" value="Nucleic acid-binding proteins"/>
    <property type="match status" value="1"/>
</dbReference>
<reference evidence="1 2" key="1">
    <citation type="submission" date="2016-10" db="EMBL/GenBank/DDBJ databases">
        <authorList>
            <person name="de Groot N.N."/>
        </authorList>
    </citation>
    <scope>NUCLEOTIDE SEQUENCE [LARGE SCALE GENOMIC DNA]</scope>
    <source>
        <strain evidence="1 2">CGMCC 1.5337</strain>
    </source>
</reference>
<dbReference type="RefSeq" id="WP_089670245.1">
    <property type="nucleotide sequence ID" value="NZ_FOJA01000001.1"/>
</dbReference>
<protein>
    <submittedName>
        <fullName evidence="1">Putative nucleotide binding protein</fullName>
    </submittedName>
</protein>
<dbReference type="PANTHER" id="PTHR40734:SF1">
    <property type="entry name" value="DNA-BINDING PROTEIN"/>
    <property type="match status" value="1"/>
</dbReference>
<dbReference type="EMBL" id="FOJA01000001">
    <property type="protein sequence ID" value="SEW30837.1"/>
    <property type="molecule type" value="Genomic_DNA"/>
</dbReference>
<dbReference type="InterPro" id="IPR007003">
    <property type="entry name" value="DUF655"/>
</dbReference>
<dbReference type="STRING" id="355548.SAMN04487945_2965"/>
<dbReference type="Gene3D" id="1.10.150.280">
    <property type="entry name" value="AF1531-like domain"/>
    <property type="match status" value="1"/>
</dbReference>
<sequence length="188" mass="21211">MSDTSSTDDEEYAVVLDFLAHGRSDGRSYGDGAVAYAVSTADFTLYELSLAGDADISILDRVRVRPDFEGGIERGHTVEYDDLSDGARSELDYVVEDVVDANEQRFVDFYNDAQPISLRLHQLNLLPGIGDKLRDNILDERKRHGPFESFEDVGERVDGLHNPQEVIVERILDEIRDDDLKYYNFATS</sequence>
<dbReference type="PANTHER" id="PTHR40734">
    <property type="entry name" value="TRNA-SPECIFIC ADENOSINE DEAMINASE-RELATED"/>
    <property type="match status" value="1"/>
</dbReference>
<dbReference type="Proteomes" id="UP000198518">
    <property type="component" value="Unassembled WGS sequence"/>
</dbReference>
<dbReference type="AlphaFoldDB" id="A0A1I0QTS7"/>
<keyword evidence="2" id="KW-1185">Reference proteome</keyword>
<accession>A0A1I0QTS7</accession>
<gene>
    <name evidence="1" type="ORF">SAMN04487945_2965</name>
</gene>
<proteinExistence type="predicted"/>
<dbReference type="OrthoDB" id="7902at2157"/>
<dbReference type="SUPFAM" id="SSF160975">
    <property type="entry name" value="AF1531-like"/>
    <property type="match status" value="1"/>
</dbReference>
<evidence type="ECO:0000313" key="2">
    <source>
        <dbReference type="Proteomes" id="UP000198518"/>
    </source>
</evidence>